<dbReference type="GO" id="GO:0046872">
    <property type="term" value="F:metal ion binding"/>
    <property type="evidence" value="ECO:0007669"/>
    <property type="project" value="UniProtKB-KW"/>
</dbReference>
<comment type="cofactor">
    <cofactor evidence="3">
        <name>Fe(2+)</name>
        <dbReference type="ChEBI" id="CHEBI:29033"/>
    </cofactor>
</comment>
<name>A0A644X788_9ZZZZ</name>
<comment type="cofactor">
    <cofactor evidence="2">
        <name>Zn(2+)</name>
        <dbReference type="ChEBI" id="CHEBI:29105"/>
    </cofactor>
</comment>
<keyword evidence="10" id="KW-0119">Carbohydrate metabolism</keyword>
<evidence type="ECO:0000256" key="6">
    <source>
        <dbReference type="ARBA" id="ARBA00022833"/>
    </source>
</evidence>
<evidence type="ECO:0000256" key="4">
    <source>
        <dbReference type="ARBA" id="ARBA00011738"/>
    </source>
</evidence>
<dbReference type="InterPro" id="IPR011060">
    <property type="entry name" value="RibuloseP-bd_barrel"/>
</dbReference>
<dbReference type="GO" id="GO:0005975">
    <property type="term" value="P:carbohydrate metabolic process"/>
    <property type="evidence" value="ECO:0007669"/>
    <property type="project" value="InterPro"/>
</dbReference>
<dbReference type="AlphaFoldDB" id="A0A644X788"/>
<reference evidence="11" key="1">
    <citation type="submission" date="2019-08" db="EMBL/GenBank/DDBJ databases">
        <authorList>
            <person name="Kucharzyk K."/>
            <person name="Murdoch R.W."/>
            <person name="Higgins S."/>
            <person name="Loffler F."/>
        </authorList>
    </citation>
    <scope>NUCLEOTIDE SEQUENCE</scope>
</reference>
<organism evidence="11">
    <name type="scientific">bioreactor metagenome</name>
    <dbReference type="NCBI Taxonomy" id="1076179"/>
    <lineage>
        <taxon>unclassified sequences</taxon>
        <taxon>metagenomes</taxon>
        <taxon>ecological metagenomes</taxon>
    </lineage>
</organism>
<proteinExistence type="predicted"/>
<dbReference type="GO" id="GO:0006163">
    <property type="term" value="P:purine nucleotide metabolic process"/>
    <property type="evidence" value="ECO:0007669"/>
    <property type="project" value="UniProtKB-ARBA"/>
</dbReference>
<comment type="caution">
    <text evidence="11">The sequence shown here is derived from an EMBL/GenBank/DDBJ whole genome shotgun (WGS) entry which is preliminary data.</text>
</comment>
<dbReference type="NCBIfam" id="NF004076">
    <property type="entry name" value="PRK05581.1-4"/>
    <property type="match status" value="1"/>
</dbReference>
<comment type="cofactor">
    <cofactor evidence="1">
        <name>Mn(2+)</name>
        <dbReference type="ChEBI" id="CHEBI:29035"/>
    </cofactor>
</comment>
<evidence type="ECO:0000256" key="2">
    <source>
        <dbReference type="ARBA" id="ARBA00001947"/>
    </source>
</evidence>
<dbReference type="EC" id="5.1.3.-" evidence="11"/>
<evidence type="ECO:0000256" key="9">
    <source>
        <dbReference type="ARBA" id="ARBA00023235"/>
    </source>
</evidence>
<dbReference type="FunFam" id="3.20.20.70:FF:000191">
    <property type="entry name" value="ribulose-phosphate 3-epimerase isoform X2"/>
    <property type="match status" value="1"/>
</dbReference>
<evidence type="ECO:0000256" key="3">
    <source>
        <dbReference type="ARBA" id="ARBA00001954"/>
    </source>
</evidence>
<dbReference type="InterPro" id="IPR000056">
    <property type="entry name" value="Ribul_P_3_epim-like"/>
</dbReference>
<evidence type="ECO:0000313" key="11">
    <source>
        <dbReference type="EMBL" id="MPM12032.1"/>
    </source>
</evidence>
<gene>
    <name evidence="11" type="primary">alsE_1</name>
    <name evidence="11" type="ORF">SDC9_58383</name>
</gene>
<dbReference type="EMBL" id="VSSQ01001913">
    <property type="protein sequence ID" value="MPM12032.1"/>
    <property type="molecule type" value="Genomic_DNA"/>
</dbReference>
<keyword evidence="5" id="KW-0479">Metal-binding</keyword>
<dbReference type="CDD" id="cd00429">
    <property type="entry name" value="RPE"/>
    <property type="match status" value="1"/>
</dbReference>
<dbReference type="GO" id="GO:1901135">
    <property type="term" value="P:carbohydrate derivative metabolic process"/>
    <property type="evidence" value="ECO:0007669"/>
    <property type="project" value="UniProtKB-ARBA"/>
</dbReference>
<keyword evidence="8" id="KW-0464">Manganese</keyword>
<protein>
    <submittedName>
        <fullName evidence="11">D-allulose-6-phosphate 3-epimerase</fullName>
        <ecNumber evidence="11">5.1.3.-</ecNumber>
    </submittedName>
</protein>
<dbReference type="GO" id="GO:0006091">
    <property type="term" value="P:generation of precursor metabolites and energy"/>
    <property type="evidence" value="ECO:0007669"/>
    <property type="project" value="UniProtKB-ARBA"/>
</dbReference>
<evidence type="ECO:0000256" key="1">
    <source>
        <dbReference type="ARBA" id="ARBA00001936"/>
    </source>
</evidence>
<accession>A0A644X788</accession>
<dbReference type="SUPFAM" id="SSF51366">
    <property type="entry name" value="Ribulose-phoshate binding barrel"/>
    <property type="match status" value="1"/>
</dbReference>
<keyword evidence="7" id="KW-0408">Iron</keyword>
<keyword evidence="6" id="KW-0862">Zinc</keyword>
<dbReference type="InterPro" id="IPR013785">
    <property type="entry name" value="Aldolase_TIM"/>
</dbReference>
<evidence type="ECO:0000256" key="8">
    <source>
        <dbReference type="ARBA" id="ARBA00023211"/>
    </source>
</evidence>
<dbReference type="GO" id="GO:0046496">
    <property type="term" value="P:nicotinamide nucleotide metabolic process"/>
    <property type="evidence" value="ECO:0007669"/>
    <property type="project" value="UniProtKB-ARBA"/>
</dbReference>
<dbReference type="Pfam" id="PF00834">
    <property type="entry name" value="Ribul_P_3_epim"/>
    <property type="match status" value="1"/>
</dbReference>
<evidence type="ECO:0000256" key="7">
    <source>
        <dbReference type="ARBA" id="ARBA00023004"/>
    </source>
</evidence>
<evidence type="ECO:0000256" key="5">
    <source>
        <dbReference type="ARBA" id="ARBA00022723"/>
    </source>
</evidence>
<dbReference type="GO" id="GO:0016857">
    <property type="term" value="F:racemase and epimerase activity, acting on carbohydrates and derivatives"/>
    <property type="evidence" value="ECO:0007669"/>
    <property type="project" value="InterPro"/>
</dbReference>
<comment type="subunit">
    <text evidence="4">Homodimer.</text>
</comment>
<sequence>MIMNPSLACGNLLCLKEDIDTLLSVGARMLHMDVMDGHYVPNLCFSADTVRAVAAYCDALIEVHLMTDKPDDYIKQMHEAGAGMLSFHIDATRFPVSLLRKIKSLGMQAGIVLNPNTNHDDVEPILEFVDFVNIMGVEPGFPGQQMLLEHTRRHISYLHEMRKAKGYSYRIMVDGGVNMDNARICIAEGADILVAGALAIYGQAESLKTCAERFMLLDAN</sequence>
<evidence type="ECO:0000256" key="10">
    <source>
        <dbReference type="ARBA" id="ARBA00023277"/>
    </source>
</evidence>
<dbReference type="PANTHER" id="PTHR11749">
    <property type="entry name" value="RIBULOSE-5-PHOSPHATE-3-EPIMERASE"/>
    <property type="match status" value="1"/>
</dbReference>
<keyword evidence="9 11" id="KW-0413">Isomerase</keyword>
<dbReference type="Gene3D" id="3.20.20.70">
    <property type="entry name" value="Aldolase class I"/>
    <property type="match status" value="1"/>
</dbReference>